<gene>
    <name evidence="4" type="primary">LOC107115284</name>
</gene>
<dbReference type="RefSeq" id="XP_015272447.1">
    <property type="nucleotide sequence ID" value="XM_015416961.1"/>
</dbReference>
<evidence type="ECO:0000313" key="3">
    <source>
        <dbReference type="Proteomes" id="UP000694871"/>
    </source>
</evidence>
<feature type="region of interest" description="Disordered" evidence="2">
    <location>
        <begin position="30"/>
        <end position="80"/>
    </location>
</feature>
<evidence type="ECO:0000256" key="1">
    <source>
        <dbReference type="SAM" id="Coils"/>
    </source>
</evidence>
<reference evidence="4" key="1">
    <citation type="submission" date="2025-08" db="UniProtKB">
        <authorList>
            <consortium name="RefSeq"/>
        </authorList>
    </citation>
    <scope>IDENTIFICATION</scope>
</reference>
<sequence length="297" mass="31943">MGNSGGRPSCLGVKSQKAEDFLKDSYLKDVGLDAGAPSGRNNAEGHAGPPEKPPLAPVVIENGWPLARQGSPLPKQDNRDVQVQNWSLSSSSSSSKPLLKAHLEAAWSPPGGLLPWRTTASSSSWAWKPLEVTEVTEVTETVVTEIVEVTEYPGGGDKSQEPLVTRTVKVLTAAAECAGGARPEALAFLGDRRSPEEQQQEAQEALGKLLAWAGDLEDLVANQKAPSSEAKVVKAQLQEQELLKRLLEERRAHVEKLLQAGQMPLELASRTDGRERNGGLADLREKWTALIQGAEAR</sequence>
<dbReference type="Gene3D" id="1.20.58.60">
    <property type="match status" value="1"/>
</dbReference>
<feature type="coiled-coil region" evidence="1">
    <location>
        <begin position="230"/>
        <end position="257"/>
    </location>
</feature>
<dbReference type="SUPFAM" id="SSF46966">
    <property type="entry name" value="Spectrin repeat"/>
    <property type="match status" value="1"/>
</dbReference>
<keyword evidence="1" id="KW-0175">Coiled coil</keyword>
<accession>A0ABM1KFG0</accession>
<dbReference type="Proteomes" id="UP000694871">
    <property type="component" value="Unplaced"/>
</dbReference>
<evidence type="ECO:0000256" key="2">
    <source>
        <dbReference type="SAM" id="MobiDB-lite"/>
    </source>
</evidence>
<name>A0ABM1KFG0_GEKJA</name>
<protein>
    <submittedName>
        <fullName evidence="4">Uncharacterized protein LOC107115284</fullName>
    </submittedName>
</protein>
<evidence type="ECO:0000313" key="4">
    <source>
        <dbReference type="RefSeq" id="XP_015272447.1"/>
    </source>
</evidence>
<proteinExistence type="predicted"/>
<keyword evidence="3" id="KW-1185">Reference proteome</keyword>
<dbReference type="GeneID" id="107115284"/>
<organism evidence="3 4">
    <name type="scientific">Gekko japonicus</name>
    <name type="common">Schlegel's Japanese gecko</name>
    <dbReference type="NCBI Taxonomy" id="146911"/>
    <lineage>
        <taxon>Eukaryota</taxon>
        <taxon>Metazoa</taxon>
        <taxon>Chordata</taxon>
        <taxon>Craniata</taxon>
        <taxon>Vertebrata</taxon>
        <taxon>Euteleostomi</taxon>
        <taxon>Lepidosauria</taxon>
        <taxon>Squamata</taxon>
        <taxon>Bifurcata</taxon>
        <taxon>Gekkota</taxon>
        <taxon>Gekkonidae</taxon>
        <taxon>Gekkoninae</taxon>
        <taxon>Gekko</taxon>
    </lineage>
</organism>